<proteinExistence type="predicted"/>
<reference evidence="2" key="1">
    <citation type="submission" date="2023-07" db="EMBL/GenBank/DDBJ databases">
        <title>The genome sequence of Rhodocytophaga aerolata KACC 12507.</title>
        <authorList>
            <person name="Zhang X."/>
        </authorList>
    </citation>
    <scope>NUCLEOTIDE SEQUENCE</scope>
    <source>
        <strain evidence="2">KACC 12507</strain>
    </source>
</reference>
<evidence type="ECO:0000313" key="2">
    <source>
        <dbReference type="EMBL" id="MDO1450655.1"/>
    </source>
</evidence>
<sequence length="142" mass="16117">MHSQRVNGVFIQAILYTSIICLLNTLFFSINQGAKDTIQAPGKAQAHISKAAYKDSPRQKMVKRKMAKSLLRFAIEKLSATTENTSKSKEGIQEQVYKVEYIAQKNVCLFPIIHLIRLPAIPLAQPFFINPFLERYTPPPRV</sequence>
<dbReference type="EMBL" id="JAUKPO010000034">
    <property type="protein sequence ID" value="MDO1450655.1"/>
    <property type="molecule type" value="Genomic_DNA"/>
</dbReference>
<name>A0ABT8RIM6_9BACT</name>
<keyword evidence="1" id="KW-0472">Membrane</keyword>
<keyword evidence="1" id="KW-1133">Transmembrane helix</keyword>
<protein>
    <submittedName>
        <fullName evidence="2">Uncharacterized protein</fullName>
    </submittedName>
</protein>
<feature type="transmembrane region" description="Helical" evidence="1">
    <location>
        <begin position="6"/>
        <end position="28"/>
    </location>
</feature>
<keyword evidence="3" id="KW-1185">Reference proteome</keyword>
<evidence type="ECO:0000256" key="1">
    <source>
        <dbReference type="SAM" id="Phobius"/>
    </source>
</evidence>
<comment type="caution">
    <text evidence="2">The sequence shown here is derived from an EMBL/GenBank/DDBJ whole genome shotgun (WGS) entry which is preliminary data.</text>
</comment>
<keyword evidence="1" id="KW-0812">Transmembrane</keyword>
<dbReference type="RefSeq" id="WP_302041457.1">
    <property type="nucleotide sequence ID" value="NZ_JAUKPO010000034.1"/>
</dbReference>
<organism evidence="2 3">
    <name type="scientific">Rhodocytophaga aerolata</name>
    <dbReference type="NCBI Taxonomy" id="455078"/>
    <lineage>
        <taxon>Bacteria</taxon>
        <taxon>Pseudomonadati</taxon>
        <taxon>Bacteroidota</taxon>
        <taxon>Cytophagia</taxon>
        <taxon>Cytophagales</taxon>
        <taxon>Rhodocytophagaceae</taxon>
        <taxon>Rhodocytophaga</taxon>
    </lineage>
</organism>
<evidence type="ECO:0000313" key="3">
    <source>
        <dbReference type="Proteomes" id="UP001168528"/>
    </source>
</evidence>
<accession>A0ABT8RIM6</accession>
<dbReference type="Proteomes" id="UP001168528">
    <property type="component" value="Unassembled WGS sequence"/>
</dbReference>
<gene>
    <name evidence="2" type="ORF">Q0590_30560</name>
</gene>